<reference evidence="1 2" key="1">
    <citation type="journal article" date="2018" name="Science">
        <title>The opium poppy genome and morphinan production.</title>
        <authorList>
            <person name="Guo L."/>
            <person name="Winzer T."/>
            <person name="Yang X."/>
            <person name="Li Y."/>
            <person name="Ning Z."/>
            <person name="He Z."/>
            <person name="Teodor R."/>
            <person name="Lu Y."/>
            <person name="Bowser T.A."/>
            <person name="Graham I.A."/>
            <person name="Ye K."/>
        </authorList>
    </citation>
    <scope>NUCLEOTIDE SEQUENCE [LARGE SCALE GENOMIC DNA]</scope>
    <source>
        <strain evidence="2">cv. HN1</strain>
        <tissue evidence="1">Leaves</tissue>
    </source>
</reference>
<organism evidence="1 2">
    <name type="scientific">Papaver somniferum</name>
    <name type="common">Opium poppy</name>
    <dbReference type="NCBI Taxonomy" id="3469"/>
    <lineage>
        <taxon>Eukaryota</taxon>
        <taxon>Viridiplantae</taxon>
        <taxon>Streptophyta</taxon>
        <taxon>Embryophyta</taxon>
        <taxon>Tracheophyta</taxon>
        <taxon>Spermatophyta</taxon>
        <taxon>Magnoliopsida</taxon>
        <taxon>Ranunculales</taxon>
        <taxon>Papaveraceae</taxon>
        <taxon>Papaveroideae</taxon>
        <taxon>Papaver</taxon>
    </lineage>
</organism>
<protein>
    <submittedName>
        <fullName evidence="1">Uncharacterized protein</fullName>
    </submittedName>
</protein>
<keyword evidence="2" id="KW-1185">Reference proteome</keyword>
<dbReference type="Gramene" id="RZC47280">
    <property type="protein sequence ID" value="RZC47280"/>
    <property type="gene ID" value="C5167_040224"/>
</dbReference>
<gene>
    <name evidence="1" type="ORF">C5167_040224</name>
</gene>
<dbReference type="EMBL" id="CM010715">
    <property type="protein sequence ID" value="RZC47280.1"/>
    <property type="molecule type" value="Genomic_DNA"/>
</dbReference>
<evidence type="ECO:0000313" key="1">
    <source>
        <dbReference type="EMBL" id="RZC47280.1"/>
    </source>
</evidence>
<proteinExistence type="predicted"/>
<sequence>MHICWDRVASVSWQDRGSETMFLTALQGLHTHQGIAELEMQFTSNIVRGEHLRQVDIGSSPEFQLMCPRKRLTTKLAVEDDN</sequence>
<dbReference type="AlphaFoldDB" id="A0A4Y7IHR3"/>
<dbReference type="Proteomes" id="UP000316621">
    <property type="component" value="Chromosome 1"/>
</dbReference>
<accession>A0A4Y7IHR3</accession>
<evidence type="ECO:0000313" key="2">
    <source>
        <dbReference type="Proteomes" id="UP000316621"/>
    </source>
</evidence>
<name>A0A4Y7IHR3_PAPSO</name>